<organism evidence="2 3">
    <name type="scientific">Rattus norvegicus</name>
    <name type="common">Rat</name>
    <dbReference type="NCBI Taxonomy" id="10116"/>
    <lineage>
        <taxon>Eukaryota</taxon>
        <taxon>Metazoa</taxon>
        <taxon>Chordata</taxon>
        <taxon>Craniata</taxon>
        <taxon>Vertebrata</taxon>
        <taxon>Euteleostomi</taxon>
        <taxon>Mammalia</taxon>
        <taxon>Eutheria</taxon>
        <taxon>Euarchontoglires</taxon>
        <taxon>Glires</taxon>
        <taxon>Rodentia</taxon>
        <taxon>Myomorpha</taxon>
        <taxon>Muroidea</taxon>
        <taxon>Muridae</taxon>
        <taxon>Murinae</taxon>
        <taxon>Rattus</taxon>
    </lineage>
</organism>
<protein>
    <submittedName>
        <fullName evidence="2">RCG58068</fullName>
    </submittedName>
</protein>
<dbReference type="Proteomes" id="UP000234681">
    <property type="component" value="Chromosome 8"/>
</dbReference>
<name>A6J4I1_RAT</name>
<evidence type="ECO:0000313" key="2">
    <source>
        <dbReference type="EMBL" id="EDL95504.1"/>
    </source>
</evidence>
<feature type="region of interest" description="Disordered" evidence="1">
    <location>
        <begin position="1"/>
        <end position="33"/>
    </location>
</feature>
<dbReference type="EMBL" id="CH473975">
    <property type="protein sequence ID" value="EDL95504.1"/>
    <property type="molecule type" value="Genomic_DNA"/>
</dbReference>
<evidence type="ECO:0000313" key="3">
    <source>
        <dbReference type="Proteomes" id="UP000234681"/>
    </source>
</evidence>
<proteinExistence type="predicted"/>
<dbReference type="AlphaFoldDB" id="A6J4I1"/>
<gene>
    <name evidence="2" type="ORF">rCG_58068</name>
</gene>
<evidence type="ECO:0000256" key="1">
    <source>
        <dbReference type="SAM" id="MobiDB-lite"/>
    </source>
</evidence>
<sequence length="33" mass="3860">MVPHTHNPSIGEMEERGQPSYMKYSLKNTKQLK</sequence>
<accession>A6J4I1</accession>
<reference evidence="3" key="1">
    <citation type="submission" date="2005-09" db="EMBL/GenBank/DDBJ databases">
        <authorList>
            <person name="Mural R.J."/>
            <person name="Li P.W."/>
            <person name="Adams M.D."/>
            <person name="Amanatides P.G."/>
            <person name="Baden-Tillson H."/>
            <person name="Barnstead M."/>
            <person name="Chin S.H."/>
            <person name="Dew I."/>
            <person name="Evans C.A."/>
            <person name="Ferriera S."/>
            <person name="Flanigan M."/>
            <person name="Fosler C."/>
            <person name="Glodek A."/>
            <person name="Gu Z."/>
            <person name="Holt R.A."/>
            <person name="Jennings D."/>
            <person name="Kraft C.L."/>
            <person name="Lu F."/>
            <person name="Nguyen T."/>
            <person name="Nusskern D.R."/>
            <person name="Pfannkoch C.M."/>
            <person name="Sitter C."/>
            <person name="Sutton G.G."/>
            <person name="Venter J.C."/>
            <person name="Wang Z."/>
            <person name="Woodage T."/>
            <person name="Zheng X.H."/>
            <person name="Zhong F."/>
        </authorList>
    </citation>
    <scope>NUCLEOTIDE SEQUENCE [LARGE SCALE GENOMIC DNA]</scope>
    <source>
        <strain>BN</strain>
        <strain evidence="3">Sprague-Dawley</strain>
    </source>
</reference>